<reference evidence="3" key="1">
    <citation type="submission" date="2022-11" db="UniProtKB">
        <authorList>
            <consortium name="WormBaseParasite"/>
        </authorList>
    </citation>
    <scope>IDENTIFICATION</scope>
</reference>
<accession>A0A914CX73</accession>
<keyword evidence="1" id="KW-0802">TPR repeat</keyword>
<evidence type="ECO:0000313" key="3">
    <source>
        <dbReference type="WBParaSite" id="ACRNAN_scaffold1583.g20011.t1"/>
    </source>
</evidence>
<sequence>MAENQFQKLDELHEEDKGQECYDILKPLYDGSDANKQNIEILWRLARACYAISKYLESKNPKKKEIIAEGQQYAVQAYGIDPDNFVVLKWAAVLTGQLTDYLGTKEKIEQGYHFKNYLDKALAIKSEYSLYHMRGRFAFSVASLSWLERKLASTLFATPPTATFDEALADFLEVEKMRPSQWIENLWYIGRCYIEKKNYDKAVEYLKQAVSIEPDDDTEKEALEASQALLKKYSK</sequence>
<dbReference type="GO" id="GO:0097431">
    <property type="term" value="C:mitotic spindle pole"/>
    <property type="evidence" value="ECO:0007669"/>
    <property type="project" value="TreeGrafter"/>
</dbReference>
<dbReference type="InterPro" id="IPR019734">
    <property type="entry name" value="TPR_rpt"/>
</dbReference>
<evidence type="ECO:0000256" key="1">
    <source>
        <dbReference type="PROSITE-ProRule" id="PRU00339"/>
    </source>
</evidence>
<feature type="repeat" description="TPR" evidence="1">
    <location>
        <begin position="183"/>
        <end position="216"/>
    </location>
</feature>
<proteinExistence type="predicted"/>
<dbReference type="Proteomes" id="UP000887540">
    <property type="component" value="Unplaced"/>
</dbReference>
<dbReference type="PROSITE" id="PS50293">
    <property type="entry name" value="TPR_REGION"/>
    <property type="match status" value="1"/>
</dbReference>
<dbReference type="Gene3D" id="1.25.40.10">
    <property type="entry name" value="Tetratricopeptide repeat domain"/>
    <property type="match status" value="1"/>
</dbReference>
<dbReference type="GO" id="GO:0005876">
    <property type="term" value="C:spindle microtubule"/>
    <property type="evidence" value="ECO:0007669"/>
    <property type="project" value="TreeGrafter"/>
</dbReference>
<dbReference type="SUPFAM" id="SSF48452">
    <property type="entry name" value="TPR-like"/>
    <property type="match status" value="1"/>
</dbReference>
<protein>
    <submittedName>
        <fullName evidence="3">Regulator of microtubule dynamics protein 1</fullName>
    </submittedName>
</protein>
<dbReference type="PROSITE" id="PS50005">
    <property type="entry name" value="TPR"/>
    <property type="match status" value="1"/>
</dbReference>
<dbReference type="PANTHER" id="PTHR16056">
    <property type="entry name" value="REGULATOR OF MICROTUBULE DYNAMICS PROTEIN"/>
    <property type="match status" value="1"/>
</dbReference>
<dbReference type="InterPro" id="IPR049039">
    <property type="entry name" value="RMD1-3_a_helical_rpt"/>
</dbReference>
<name>A0A914CX73_9BILA</name>
<dbReference type="GO" id="GO:0005739">
    <property type="term" value="C:mitochondrion"/>
    <property type="evidence" value="ECO:0007669"/>
    <property type="project" value="TreeGrafter"/>
</dbReference>
<dbReference type="WBParaSite" id="ACRNAN_scaffold1583.g20011.t1">
    <property type="protein sequence ID" value="ACRNAN_scaffold1583.g20011.t1"/>
    <property type="gene ID" value="ACRNAN_scaffold1583.g20011"/>
</dbReference>
<dbReference type="GO" id="GO:0008017">
    <property type="term" value="F:microtubule binding"/>
    <property type="evidence" value="ECO:0007669"/>
    <property type="project" value="TreeGrafter"/>
</dbReference>
<organism evidence="2 3">
    <name type="scientific">Acrobeloides nanus</name>
    <dbReference type="NCBI Taxonomy" id="290746"/>
    <lineage>
        <taxon>Eukaryota</taxon>
        <taxon>Metazoa</taxon>
        <taxon>Ecdysozoa</taxon>
        <taxon>Nematoda</taxon>
        <taxon>Chromadorea</taxon>
        <taxon>Rhabditida</taxon>
        <taxon>Tylenchina</taxon>
        <taxon>Cephalobomorpha</taxon>
        <taxon>Cephaloboidea</taxon>
        <taxon>Cephalobidae</taxon>
        <taxon>Acrobeloides</taxon>
    </lineage>
</organism>
<dbReference type="InterPro" id="IPR011990">
    <property type="entry name" value="TPR-like_helical_dom_sf"/>
</dbReference>
<keyword evidence="2" id="KW-1185">Reference proteome</keyword>
<dbReference type="Pfam" id="PF21033">
    <property type="entry name" value="RMD1-3"/>
    <property type="match status" value="1"/>
</dbReference>
<dbReference type="SMART" id="SM00028">
    <property type="entry name" value="TPR"/>
    <property type="match status" value="1"/>
</dbReference>
<dbReference type="AlphaFoldDB" id="A0A914CX73"/>
<evidence type="ECO:0000313" key="2">
    <source>
        <dbReference type="Proteomes" id="UP000887540"/>
    </source>
</evidence>
<dbReference type="PANTHER" id="PTHR16056:SF20">
    <property type="entry name" value="C2H2-TYPE DOMAIN-CONTAINING PROTEIN-RELATED"/>
    <property type="match status" value="1"/>
</dbReference>